<dbReference type="AlphaFoldDB" id="A0A7S4QNK9"/>
<feature type="transmembrane region" description="Helical" evidence="7">
    <location>
        <begin position="75"/>
        <end position="95"/>
    </location>
</feature>
<keyword evidence="5 7" id="KW-0472">Membrane</keyword>
<evidence type="ECO:0000256" key="6">
    <source>
        <dbReference type="SAM" id="MobiDB-lite"/>
    </source>
</evidence>
<dbReference type="InterPro" id="IPR004710">
    <property type="entry name" value="Bilac:Na_transpt"/>
</dbReference>
<feature type="region of interest" description="Disordered" evidence="6">
    <location>
        <begin position="351"/>
        <end position="402"/>
    </location>
</feature>
<evidence type="ECO:0000256" key="1">
    <source>
        <dbReference type="ARBA" id="ARBA00004141"/>
    </source>
</evidence>
<evidence type="ECO:0000256" key="5">
    <source>
        <dbReference type="ARBA" id="ARBA00023136"/>
    </source>
</evidence>
<sequence length="402" mass="43516">MSATVDIHSMKEQIKNGKAILTGVFLQFVLLPFLGFAVVKALNLSHAMGITLLVVTSSPGGSYSNWWCSLFNADLALSVTMTAISTLLSVLTLPVNLLLYTRFSYEDDVVGVLDWGSLFTALVIVISAIGMGLLTSAKISSHKFNIVANKVGNLSGIALVVFSAALSSSGGDSQLWDHSWKFYVGVMAPCVLGLFFANILTSCLGLKKPERVTVSVECCYQNVGIATSVALTMFEGDELSEAMGVPLFYGLVEALVLGVYCLIAWKLGWTKAPSDDPIWKVLATSYEVLAAEAKELEAIEVSYMQENNDGAESVSEFGDTIFHYFRLDCGGGRKEPKDKLPTHTAEIKPSIKTKETELPCRTDETIQKDDDTVETIQSIDQSSVNSCQSENTGTKIHDEADV</sequence>
<accession>A0A7S4QNK9</accession>
<dbReference type="PANTHER" id="PTHR10361:SF28">
    <property type="entry name" value="P3 PROTEIN-RELATED"/>
    <property type="match status" value="1"/>
</dbReference>
<feature type="transmembrane region" description="Helical" evidence="7">
    <location>
        <begin position="147"/>
        <end position="168"/>
    </location>
</feature>
<feature type="transmembrane region" description="Helical" evidence="7">
    <location>
        <begin position="44"/>
        <end position="63"/>
    </location>
</feature>
<feature type="transmembrane region" description="Helical" evidence="7">
    <location>
        <begin position="20"/>
        <end position="38"/>
    </location>
</feature>
<evidence type="ECO:0000256" key="4">
    <source>
        <dbReference type="ARBA" id="ARBA00022989"/>
    </source>
</evidence>
<feature type="compositionally biased region" description="Basic and acidic residues" evidence="6">
    <location>
        <begin position="352"/>
        <end position="370"/>
    </location>
</feature>
<feature type="compositionally biased region" description="Polar residues" evidence="6">
    <location>
        <begin position="374"/>
        <end position="394"/>
    </location>
</feature>
<dbReference type="Gene3D" id="1.20.1530.20">
    <property type="match status" value="1"/>
</dbReference>
<dbReference type="Pfam" id="PF01758">
    <property type="entry name" value="SBF"/>
    <property type="match status" value="1"/>
</dbReference>
<comment type="similarity">
    <text evidence="2">Belongs to the bile acid:sodium symporter (BASS) (TC 2.A.28) family.</text>
</comment>
<gene>
    <name evidence="8" type="ORF">DBRI00130_LOCUS5450</name>
</gene>
<evidence type="ECO:0000256" key="7">
    <source>
        <dbReference type="SAM" id="Phobius"/>
    </source>
</evidence>
<reference evidence="8" key="1">
    <citation type="submission" date="2021-01" db="EMBL/GenBank/DDBJ databases">
        <authorList>
            <person name="Corre E."/>
            <person name="Pelletier E."/>
            <person name="Niang G."/>
            <person name="Scheremetjew M."/>
            <person name="Finn R."/>
            <person name="Kale V."/>
            <person name="Holt S."/>
            <person name="Cochrane G."/>
            <person name="Meng A."/>
            <person name="Brown T."/>
            <person name="Cohen L."/>
        </authorList>
    </citation>
    <scope>NUCLEOTIDE SEQUENCE</scope>
    <source>
        <strain evidence="8">GSO104</strain>
    </source>
</reference>
<organism evidence="8">
    <name type="scientific">Ditylum brightwellii</name>
    <dbReference type="NCBI Taxonomy" id="49249"/>
    <lineage>
        <taxon>Eukaryota</taxon>
        <taxon>Sar</taxon>
        <taxon>Stramenopiles</taxon>
        <taxon>Ochrophyta</taxon>
        <taxon>Bacillariophyta</taxon>
        <taxon>Mediophyceae</taxon>
        <taxon>Lithodesmiophycidae</taxon>
        <taxon>Lithodesmiales</taxon>
        <taxon>Lithodesmiaceae</taxon>
        <taxon>Ditylum</taxon>
    </lineage>
</organism>
<feature type="transmembrane region" description="Helical" evidence="7">
    <location>
        <begin position="115"/>
        <end position="135"/>
    </location>
</feature>
<feature type="transmembrane region" description="Helical" evidence="7">
    <location>
        <begin position="180"/>
        <end position="200"/>
    </location>
</feature>
<dbReference type="InterPro" id="IPR002657">
    <property type="entry name" value="BilAc:Na_symport/Acr3"/>
</dbReference>
<dbReference type="InterPro" id="IPR038770">
    <property type="entry name" value="Na+/solute_symporter_sf"/>
</dbReference>
<evidence type="ECO:0000313" key="8">
    <source>
        <dbReference type="EMBL" id="CAE4589071.1"/>
    </source>
</evidence>
<proteinExistence type="inferred from homology"/>
<name>A0A7S4QNK9_9STRA</name>
<evidence type="ECO:0000256" key="3">
    <source>
        <dbReference type="ARBA" id="ARBA00022692"/>
    </source>
</evidence>
<comment type="subcellular location">
    <subcellularLocation>
        <location evidence="1">Membrane</location>
        <topology evidence="1">Multi-pass membrane protein</topology>
    </subcellularLocation>
</comment>
<protein>
    <submittedName>
        <fullName evidence="8">Uncharacterized protein</fullName>
    </submittedName>
</protein>
<dbReference type="PANTHER" id="PTHR10361">
    <property type="entry name" value="SODIUM-BILE ACID COTRANSPORTER"/>
    <property type="match status" value="1"/>
</dbReference>
<feature type="transmembrane region" description="Helical" evidence="7">
    <location>
        <begin position="246"/>
        <end position="265"/>
    </location>
</feature>
<dbReference type="EMBL" id="HBNS01006728">
    <property type="protein sequence ID" value="CAE4589071.1"/>
    <property type="molecule type" value="Transcribed_RNA"/>
</dbReference>
<keyword evidence="4 7" id="KW-1133">Transmembrane helix</keyword>
<dbReference type="GO" id="GO:0016020">
    <property type="term" value="C:membrane"/>
    <property type="evidence" value="ECO:0007669"/>
    <property type="project" value="UniProtKB-SubCell"/>
</dbReference>
<keyword evidence="3 7" id="KW-0812">Transmembrane</keyword>
<evidence type="ECO:0000256" key="2">
    <source>
        <dbReference type="ARBA" id="ARBA00006528"/>
    </source>
</evidence>
<feature type="transmembrane region" description="Helical" evidence="7">
    <location>
        <begin position="212"/>
        <end position="234"/>
    </location>
</feature>